<evidence type="ECO:0000313" key="3">
    <source>
        <dbReference type="Proteomes" id="UP001499990"/>
    </source>
</evidence>
<evidence type="ECO:0000313" key="2">
    <source>
        <dbReference type="EMBL" id="GAA3379054.1"/>
    </source>
</evidence>
<sequence>MSTIRVGKPNVAVDRAAHTRGVREGNHEGNYACQPGHRKDGSSTARRSTGINSRKRDPLLPEMPNLSPA</sequence>
<name>A0ABP6SKB3_9ACTN</name>
<dbReference type="RefSeq" id="WP_345043641.1">
    <property type="nucleotide sequence ID" value="NZ_BAAAYL010000001.1"/>
</dbReference>
<feature type="region of interest" description="Disordered" evidence="1">
    <location>
        <begin position="1"/>
        <end position="69"/>
    </location>
</feature>
<dbReference type="Proteomes" id="UP001499990">
    <property type="component" value="Unassembled WGS sequence"/>
</dbReference>
<keyword evidence="3" id="KW-1185">Reference proteome</keyword>
<evidence type="ECO:0000256" key="1">
    <source>
        <dbReference type="SAM" id="MobiDB-lite"/>
    </source>
</evidence>
<accession>A0ABP6SKB3</accession>
<proteinExistence type="predicted"/>
<dbReference type="EMBL" id="BAAAYL010000001">
    <property type="protein sequence ID" value="GAA3379054.1"/>
    <property type="molecule type" value="Genomic_DNA"/>
</dbReference>
<reference evidence="3" key="1">
    <citation type="journal article" date="2019" name="Int. J. Syst. Evol. Microbiol.">
        <title>The Global Catalogue of Microorganisms (GCM) 10K type strain sequencing project: providing services to taxonomists for standard genome sequencing and annotation.</title>
        <authorList>
            <consortium name="The Broad Institute Genomics Platform"/>
            <consortium name="The Broad Institute Genome Sequencing Center for Infectious Disease"/>
            <person name="Wu L."/>
            <person name="Ma J."/>
        </authorList>
    </citation>
    <scope>NUCLEOTIDE SEQUENCE [LARGE SCALE GENOMIC DNA]</scope>
    <source>
        <strain evidence="3">JCM 9651</strain>
    </source>
</reference>
<comment type="caution">
    <text evidence="2">The sequence shown here is derived from an EMBL/GenBank/DDBJ whole genome shotgun (WGS) entry which is preliminary data.</text>
</comment>
<feature type="compositionally biased region" description="Polar residues" evidence="1">
    <location>
        <begin position="42"/>
        <end position="52"/>
    </location>
</feature>
<feature type="compositionally biased region" description="Basic and acidic residues" evidence="1">
    <location>
        <begin position="15"/>
        <end position="27"/>
    </location>
</feature>
<organism evidence="2 3">
    <name type="scientific">Streptomyces sannanensis</name>
    <dbReference type="NCBI Taxonomy" id="285536"/>
    <lineage>
        <taxon>Bacteria</taxon>
        <taxon>Bacillati</taxon>
        <taxon>Actinomycetota</taxon>
        <taxon>Actinomycetes</taxon>
        <taxon>Kitasatosporales</taxon>
        <taxon>Streptomycetaceae</taxon>
        <taxon>Streptomyces</taxon>
    </lineage>
</organism>
<gene>
    <name evidence="2" type="ORF">GCM10020367_61060</name>
</gene>
<protein>
    <submittedName>
        <fullName evidence="2">Uncharacterized protein</fullName>
    </submittedName>
</protein>